<name>A0AAI8VV74_9PEZI</name>
<dbReference type="PROSITE" id="PS50850">
    <property type="entry name" value="MFS"/>
    <property type="match status" value="1"/>
</dbReference>
<evidence type="ECO:0000256" key="2">
    <source>
        <dbReference type="ARBA" id="ARBA00010992"/>
    </source>
</evidence>
<dbReference type="AlphaFoldDB" id="A0AAI8VV74"/>
<proteinExistence type="inferred from homology"/>
<dbReference type="InterPro" id="IPR020846">
    <property type="entry name" value="MFS_dom"/>
</dbReference>
<feature type="transmembrane region" description="Helical" evidence="6">
    <location>
        <begin position="366"/>
        <end position="385"/>
    </location>
</feature>
<feature type="transmembrane region" description="Helical" evidence="6">
    <location>
        <begin position="39"/>
        <end position="59"/>
    </location>
</feature>
<reference evidence="8" key="1">
    <citation type="submission" date="2023-10" db="EMBL/GenBank/DDBJ databases">
        <authorList>
            <person name="Hackl T."/>
        </authorList>
    </citation>
    <scope>NUCLEOTIDE SEQUENCE</scope>
</reference>
<feature type="transmembrane region" description="Helical" evidence="6">
    <location>
        <begin position="90"/>
        <end position="113"/>
    </location>
</feature>
<feature type="transmembrane region" description="Helical" evidence="6">
    <location>
        <begin position="299"/>
        <end position="318"/>
    </location>
</feature>
<dbReference type="InterPro" id="IPR036259">
    <property type="entry name" value="MFS_trans_sf"/>
</dbReference>
<dbReference type="Gene3D" id="1.20.1250.20">
    <property type="entry name" value="MFS general substrate transporter like domains"/>
    <property type="match status" value="2"/>
</dbReference>
<evidence type="ECO:0000256" key="4">
    <source>
        <dbReference type="ARBA" id="ARBA00022989"/>
    </source>
</evidence>
<evidence type="ECO:0000256" key="5">
    <source>
        <dbReference type="ARBA" id="ARBA00023136"/>
    </source>
</evidence>
<keyword evidence="9" id="KW-1185">Reference proteome</keyword>
<dbReference type="PANTHER" id="PTHR48022:SF83">
    <property type="entry name" value="MAJOR FACILITATOR SUPERFAMILY (MFS) PROFILE DOMAIN-CONTAINING PROTEIN"/>
    <property type="match status" value="1"/>
</dbReference>
<evidence type="ECO:0000259" key="7">
    <source>
        <dbReference type="PROSITE" id="PS50850"/>
    </source>
</evidence>
<sequence>MEGYDTNLIGNLYAYPAFKKQFGQPYKDGYQILGKWQSALGGGATAGAFVGALCNGWLLKRFGFRYVFMGGTILMTAFIPISVFGENVGLQVLGQALCGIPWGIFATIGPAYASEEMPLALRGYLTSYTNMCFAIESPWWLVRAGKHEEAERMMKRLTVDEQRDNARQAIAMMIHTNEIEKEVEVGTSYLDCCKGTNLRRTEIACMAFAGQVLARSQFAYSATYFFEQAGLSSSNTYKLNLGGTAIAFVGTILSWFLMKCFGRRWLYCTGIGLMSIYLFIIGCLDYAHSAAAVQAQSALCLLWLFTFSLSIGPIGWAIPPEVSSTRLRSKTIVLGRNTYYIASTLANVVQPYLINPTELNLRGKTGFFWFAFCTAAFIWACFRLTETKGRTFEELDIMYIARVPTRKFKRYQVDAYAEGVAVADRLFDISKKQGVDTALE</sequence>
<dbReference type="SUPFAM" id="SSF103473">
    <property type="entry name" value="MFS general substrate transporter"/>
    <property type="match status" value="1"/>
</dbReference>
<dbReference type="InterPro" id="IPR005828">
    <property type="entry name" value="MFS_sugar_transport-like"/>
</dbReference>
<dbReference type="InterPro" id="IPR050360">
    <property type="entry name" value="MFS_Sugar_Transporters"/>
</dbReference>
<organism evidence="8 9">
    <name type="scientific">Anthostomella pinea</name>
    <dbReference type="NCBI Taxonomy" id="933095"/>
    <lineage>
        <taxon>Eukaryota</taxon>
        <taxon>Fungi</taxon>
        <taxon>Dikarya</taxon>
        <taxon>Ascomycota</taxon>
        <taxon>Pezizomycotina</taxon>
        <taxon>Sordariomycetes</taxon>
        <taxon>Xylariomycetidae</taxon>
        <taxon>Xylariales</taxon>
        <taxon>Xylariaceae</taxon>
        <taxon>Anthostomella</taxon>
    </lineage>
</organism>
<keyword evidence="4 6" id="KW-1133">Transmembrane helix</keyword>
<feature type="transmembrane region" description="Helical" evidence="6">
    <location>
        <begin position="66"/>
        <end position="84"/>
    </location>
</feature>
<comment type="similarity">
    <text evidence="2">Belongs to the major facilitator superfamily. Sugar transporter (TC 2.A.1.1) family.</text>
</comment>
<dbReference type="GO" id="GO:0016020">
    <property type="term" value="C:membrane"/>
    <property type="evidence" value="ECO:0007669"/>
    <property type="project" value="UniProtKB-SubCell"/>
</dbReference>
<feature type="transmembrane region" description="Helical" evidence="6">
    <location>
        <begin position="239"/>
        <end position="258"/>
    </location>
</feature>
<feature type="domain" description="Major facilitator superfamily (MFS) profile" evidence="7">
    <location>
        <begin position="1"/>
        <end position="388"/>
    </location>
</feature>
<evidence type="ECO:0000313" key="8">
    <source>
        <dbReference type="EMBL" id="CAJ2511697.1"/>
    </source>
</evidence>
<dbReference type="PROSITE" id="PS00217">
    <property type="entry name" value="SUGAR_TRANSPORT_2"/>
    <property type="match status" value="1"/>
</dbReference>
<keyword evidence="3 6" id="KW-0812">Transmembrane</keyword>
<dbReference type="Pfam" id="PF00083">
    <property type="entry name" value="Sugar_tr"/>
    <property type="match status" value="1"/>
</dbReference>
<feature type="transmembrane region" description="Helical" evidence="6">
    <location>
        <begin position="264"/>
        <end position="287"/>
    </location>
</feature>
<evidence type="ECO:0000313" key="9">
    <source>
        <dbReference type="Proteomes" id="UP001295740"/>
    </source>
</evidence>
<dbReference type="PANTHER" id="PTHR48022">
    <property type="entry name" value="PLASTIDIC GLUCOSE TRANSPORTER 4"/>
    <property type="match status" value="1"/>
</dbReference>
<comment type="caution">
    <text evidence="8">The sequence shown here is derived from an EMBL/GenBank/DDBJ whole genome shotgun (WGS) entry which is preliminary data.</text>
</comment>
<gene>
    <name evidence="8" type="ORF">KHLLAP_LOCUS12165</name>
</gene>
<protein>
    <submittedName>
        <fullName evidence="8">Uu.00g073220.m01.CDS01</fullName>
    </submittedName>
</protein>
<dbReference type="Proteomes" id="UP001295740">
    <property type="component" value="Unassembled WGS sequence"/>
</dbReference>
<comment type="subcellular location">
    <subcellularLocation>
        <location evidence="1">Membrane</location>
        <topology evidence="1">Multi-pass membrane protein</topology>
    </subcellularLocation>
</comment>
<accession>A0AAI8VV74</accession>
<evidence type="ECO:0000256" key="3">
    <source>
        <dbReference type="ARBA" id="ARBA00022692"/>
    </source>
</evidence>
<evidence type="ECO:0000256" key="1">
    <source>
        <dbReference type="ARBA" id="ARBA00004141"/>
    </source>
</evidence>
<dbReference type="InterPro" id="IPR005829">
    <property type="entry name" value="Sugar_transporter_CS"/>
</dbReference>
<evidence type="ECO:0000256" key="6">
    <source>
        <dbReference type="SAM" id="Phobius"/>
    </source>
</evidence>
<dbReference type="EMBL" id="CAUWAG010000018">
    <property type="protein sequence ID" value="CAJ2511697.1"/>
    <property type="molecule type" value="Genomic_DNA"/>
</dbReference>
<keyword evidence="5 6" id="KW-0472">Membrane</keyword>
<dbReference type="GO" id="GO:0005351">
    <property type="term" value="F:carbohydrate:proton symporter activity"/>
    <property type="evidence" value="ECO:0007669"/>
    <property type="project" value="TreeGrafter"/>
</dbReference>